<dbReference type="OrthoDB" id="6613664at2759"/>
<dbReference type="RefSeq" id="XP_030377763.1">
    <property type="nucleotide sequence ID" value="XM_030521903.1"/>
</dbReference>
<evidence type="ECO:0000256" key="1">
    <source>
        <dbReference type="SAM" id="Coils"/>
    </source>
</evidence>
<dbReference type="AlphaFoldDB" id="A0A6J2TRM9"/>
<dbReference type="InterPro" id="IPR031936">
    <property type="entry name" value="DUF4771"/>
</dbReference>
<reference evidence="5" key="1">
    <citation type="submission" date="2025-08" db="UniProtKB">
        <authorList>
            <consortium name="RefSeq"/>
        </authorList>
    </citation>
    <scope>IDENTIFICATION</scope>
    <source>
        <strain evidence="5">11010-0011.00</strain>
        <tissue evidence="5">Whole body</tissue>
    </source>
</reference>
<evidence type="ECO:0000313" key="5">
    <source>
        <dbReference type="RefSeq" id="XP_030377763.1"/>
    </source>
</evidence>
<evidence type="ECO:0000313" key="4">
    <source>
        <dbReference type="Proteomes" id="UP000504634"/>
    </source>
</evidence>
<dbReference type="PANTHER" id="PTHR41967:SF6">
    <property type="entry name" value="FI19406P1-RELATED"/>
    <property type="match status" value="1"/>
</dbReference>
<feature type="domain" description="DUF4770" evidence="2">
    <location>
        <begin position="56"/>
        <end position="240"/>
    </location>
</feature>
<proteinExistence type="predicted"/>
<dbReference type="Pfam" id="PF15995">
    <property type="entry name" value="DUF4771"/>
    <property type="match status" value="1"/>
</dbReference>
<sequence>MLRKKEKDLADALTVYDVAPWYRQLSVEQLRAIEILPDALRDDDEQGTTFRVRKCLTDLGIVPLIDRRPLKKLIIHSRGDDIAFLYFLLEGFYRTGTEAEMETKTKYTTYEQILMSSIQHLDLELTLRELDRILPPGHLNKRQMRQLRQRRVEKAKEARGRGTVKFHVPGRMENLPSVMPYFLRHPRPQKPKKNKFICKYPDVIAHFPFWPAHKQQQFNIKREKRWYADYKLQPVLRLIKEVVNGVIDDYWHQMNCGTKVVNHDQLCAYHTFMQEQEQLIKDEMTLKARDRCIEMVDVTGRQSKQRHSRIIDLLDREIEEYTQRCQKLKQMDFTNTTVMKNCELCASRVPTTMQEDEVKFMIEDTDIGRTKSATSGQVVRLSEQRTLRSVGGVDVLGKDPAEVLKQKKLNAACPSHLKHRPKPTKPKKRRVSILPGDHVHVNNSNCSCKRRVSNTHKAGKQCFIAAQLHKPYRFQYQHTFHDEYRPPTVDCVIRRQAVRSLRSSNSNCCSCTSASFIERCPRAKVVDAIATCAKNMWSKSLQAYQLLTKDEKVTKGGKACKNDNVTEEGLLQYDQTYFDANDIELMDRMLQDGLRLLRRDKRFVLASFPNAHKLQVMREWIKRRYGQRYTQKNIAQFIKRAQAMVSAIVAMQSTPPNLQAHDVPLEPTTYGRHQELMVKAETVKNNYKRLLNNELMQHISHLWNAMNCISCNNAAIRDGFYAYLPARNVDVLRVCPWNGDFRNIKTYREDRIATELAKQSGKPI</sequence>
<gene>
    <name evidence="5" type="primary">LOC115626524</name>
</gene>
<keyword evidence="4" id="KW-1185">Reference proteome</keyword>
<dbReference type="Pfam" id="PF15994">
    <property type="entry name" value="DUF4770"/>
    <property type="match status" value="1"/>
</dbReference>
<name>A0A6J2TRM9_DROLE</name>
<protein>
    <submittedName>
        <fullName evidence="5">Uncharacterized protein LOC115626524</fullName>
    </submittedName>
</protein>
<feature type="domain" description="DUF4771" evidence="3">
    <location>
        <begin position="576"/>
        <end position="731"/>
    </location>
</feature>
<dbReference type="Proteomes" id="UP000504634">
    <property type="component" value="Unplaced"/>
</dbReference>
<keyword evidence="1" id="KW-0175">Coiled coil</keyword>
<evidence type="ECO:0000259" key="2">
    <source>
        <dbReference type="Pfam" id="PF15994"/>
    </source>
</evidence>
<dbReference type="GeneID" id="115626524"/>
<feature type="coiled-coil region" evidence="1">
    <location>
        <begin position="304"/>
        <end position="331"/>
    </location>
</feature>
<organism evidence="4 5">
    <name type="scientific">Drosophila lebanonensis</name>
    <name type="common">Fruit fly</name>
    <name type="synonym">Scaptodrosophila lebanonensis</name>
    <dbReference type="NCBI Taxonomy" id="7225"/>
    <lineage>
        <taxon>Eukaryota</taxon>
        <taxon>Metazoa</taxon>
        <taxon>Ecdysozoa</taxon>
        <taxon>Arthropoda</taxon>
        <taxon>Hexapoda</taxon>
        <taxon>Insecta</taxon>
        <taxon>Pterygota</taxon>
        <taxon>Neoptera</taxon>
        <taxon>Endopterygota</taxon>
        <taxon>Diptera</taxon>
        <taxon>Brachycera</taxon>
        <taxon>Muscomorpha</taxon>
        <taxon>Ephydroidea</taxon>
        <taxon>Drosophilidae</taxon>
        <taxon>Scaptodrosophila</taxon>
    </lineage>
</organism>
<dbReference type="PANTHER" id="PTHR41967">
    <property type="entry name" value="FI19406P1-RELATED"/>
    <property type="match status" value="1"/>
</dbReference>
<dbReference type="InterPro" id="IPR031935">
    <property type="entry name" value="DUF4770"/>
</dbReference>
<accession>A0A6J2TRM9</accession>
<evidence type="ECO:0000259" key="3">
    <source>
        <dbReference type="Pfam" id="PF15995"/>
    </source>
</evidence>